<accession>A0A6G9YT86</accession>
<dbReference type="Proteomes" id="UP000503540">
    <property type="component" value="Chromosome"/>
</dbReference>
<dbReference type="AlphaFoldDB" id="A0A6G9YT86"/>
<sequence length="95" mass="10560">MRRSRPDDEPLDYREHLQAEFNIQFTNAMAGKGVSMCTDLDLETQEVLARIAGHYPDIPPELIDAAHAVFAGQLDGSRDDEDIVPSFVTGRATNE</sequence>
<dbReference type="KEGG" id="nah:F5544_42510"/>
<keyword evidence="2" id="KW-1185">Reference proteome</keyword>
<proteinExistence type="predicted"/>
<gene>
    <name evidence="1" type="ORF">F5544_42510</name>
</gene>
<reference evidence="1 2" key="1">
    <citation type="journal article" date="2019" name="ACS Chem. Biol.">
        <title>Identification and Mobilization of a Cryptic Antibiotic Biosynthesis Gene Locus from a Human-Pathogenic Nocardia Isolate.</title>
        <authorList>
            <person name="Herisse M."/>
            <person name="Ishida K."/>
            <person name="Porter J.L."/>
            <person name="Howden B."/>
            <person name="Hertweck C."/>
            <person name="Stinear T.P."/>
            <person name="Pidot S.J."/>
        </authorList>
    </citation>
    <scope>NUCLEOTIDE SEQUENCE [LARGE SCALE GENOMIC DNA]</scope>
    <source>
        <strain evidence="1 2">AUSMDU00012717</strain>
    </source>
</reference>
<name>A0A6G9YT86_9NOCA</name>
<dbReference type="RefSeq" id="WP_167471253.1">
    <property type="nucleotide sequence ID" value="NZ_CP046172.1"/>
</dbReference>
<organism evidence="1 2">
    <name type="scientific">Nocardia arthritidis</name>
    <dbReference type="NCBI Taxonomy" id="228602"/>
    <lineage>
        <taxon>Bacteria</taxon>
        <taxon>Bacillati</taxon>
        <taxon>Actinomycetota</taxon>
        <taxon>Actinomycetes</taxon>
        <taxon>Mycobacteriales</taxon>
        <taxon>Nocardiaceae</taxon>
        <taxon>Nocardia</taxon>
    </lineage>
</organism>
<protein>
    <submittedName>
        <fullName evidence="1">Uncharacterized protein</fullName>
    </submittedName>
</protein>
<dbReference type="EMBL" id="CP046172">
    <property type="protein sequence ID" value="QIS16311.1"/>
    <property type="molecule type" value="Genomic_DNA"/>
</dbReference>
<evidence type="ECO:0000313" key="1">
    <source>
        <dbReference type="EMBL" id="QIS16311.1"/>
    </source>
</evidence>
<evidence type="ECO:0000313" key="2">
    <source>
        <dbReference type="Proteomes" id="UP000503540"/>
    </source>
</evidence>